<organism evidence="3 4">
    <name type="scientific">Bombiscardovia apis</name>
    <dbReference type="NCBI Taxonomy" id="2932182"/>
    <lineage>
        <taxon>Bacteria</taxon>
        <taxon>Bacillati</taxon>
        <taxon>Actinomycetota</taxon>
        <taxon>Actinomycetes</taxon>
        <taxon>Bifidobacteriales</taxon>
        <taxon>Bifidobacteriaceae</taxon>
        <taxon>Bombiscardovia</taxon>
    </lineage>
</organism>
<reference evidence="3 4" key="1">
    <citation type="journal article" date="2023" name="Microbiol. Spectr.">
        <title>Symbiosis of Carpenter Bees with Uncharacterized Lactic Acid Bacteria Showing NAD Auxotrophy.</title>
        <authorList>
            <person name="Kawasaki S."/>
            <person name="Ozawa K."/>
            <person name="Mori T."/>
            <person name="Yamamoto A."/>
            <person name="Ito M."/>
            <person name="Ohkuma M."/>
            <person name="Sakamoto M."/>
            <person name="Matsutani M."/>
        </authorList>
    </citation>
    <scope>NUCLEOTIDE SEQUENCE [LARGE SCALE GENOMIC DNA]</scope>
    <source>
        <strain evidence="3 4">KimH</strain>
    </source>
</reference>
<dbReference type="SUPFAM" id="SSF53850">
    <property type="entry name" value="Periplasmic binding protein-like II"/>
    <property type="match status" value="1"/>
</dbReference>
<name>A0ABN6SH01_9BIFI</name>
<dbReference type="Pfam" id="PF00496">
    <property type="entry name" value="SBP_bac_5"/>
    <property type="match status" value="1"/>
</dbReference>
<sequence length="549" mass="59514">MISSRQTRFISFLAVLGLGLAWCGTALASTFQRSSEPDSSAFISVNNVEPVSYLLPGNIGDTAGWKVATQLFEGLVTFSPKGDLVYANADSITPNQDASSYTITLKPGLKFSNGESITASTYARSWSFAANAANGQLGSAIFSTIAGYDQLQDSRGPKDALLPGLRVVDDATLRVQLAGPDSSFPYKVGDVAFMPLPSAAYADPVAFGKHPIGNGPYLFQSWIPNQSISLVKNPTYSGPRKAHNLGIIFRNYESLDTAYADVEAGNLDVLDSVPVSSLGTYRSDKTVQAYSSTGPALKTMTIPSDLPHFEGREGVLRRQALSATIDRAKIREKIFRGSVVVASDFTAPTIEGHTDSLAGEQVLAHHPAQARKLWQEANTISPWTGSFEIAYAADSGDKDWVDAVTHYIEGTLGIHAHSTVFPTAKEFRTSINKRQVHAAFSSGIQSDYPHPEGYLVQGYASWFADGKGLNHGDYKSSDFDAFLRRAAEQTDSSEAGEYYHRAQERLLHDLPALPLWYTKVSAAASQRMQTVRFSYMGLPAYSELVKSAQ</sequence>
<dbReference type="Gene3D" id="3.90.76.10">
    <property type="entry name" value="Dipeptide-binding Protein, Domain 1"/>
    <property type="match status" value="1"/>
</dbReference>
<dbReference type="RefSeq" id="WP_317642532.1">
    <property type="nucleotide sequence ID" value="NZ_AP026800.1"/>
</dbReference>
<proteinExistence type="predicted"/>
<dbReference type="Proteomes" id="UP001321748">
    <property type="component" value="Chromosome"/>
</dbReference>
<dbReference type="InterPro" id="IPR039424">
    <property type="entry name" value="SBP_5"/>
</dbReference>
<evidence type="ECO:0000313" key="3">
    <source>
        <dbReference type="EMBL" id="BDR55029.1"/>
    </source>
</evidence>
<dbReference type="PIRSF" id="PIRSF002741">
    <property type="entry name" value="MppA"/>
    <property type="match status" value="1"/>
</dbReference>
<dbReference type="CDD" id="cd00995">
    <property type="entry name" value="PBP2_NikA_DppA_OppA_like"/>
    <property type="match status" value="1"/>
</dbReference>
<keyword evidence="4" id="KW-1185">Reference proteome</keyword>
<dbReference type="PANTHER" id="PTHR30290">
    <property type="entry name" value="PERIPLASMIC BINDING COMPONENT OF ABC TRANSPORTER"/>
    <property type="match status" value="1"/>
</dbReference>
<accession>A0ABN6SH01</accession>
<keyword evidence="1" id="KW-0732">Signal</keyword>
<evidence type="ECO:0000259" key="2">
    <source>
        <dbReference type="Pfam" id="PF00496"/>
    </source>
</evidence>
<evidence type="ECO:0000313" key="4">
    <source>
        <dbReference type="Proteomes" id="UP001321748"/>
    </source>
</evidence>
<feature type="chain" id="PRO_5045241377" evidence="1">
    <location>
        <begin position="29"/>
        <end position="549"/>
    </location>
</feature>
<dbReference type="EMBL" id="AP026800">
    <property type="protein sequence ID" value="BDR55029.1"/>
    <property type="molecule type" value="Genomic_DNA"/>
</dbReference>
<protein>
    <submittedName>
        <fullName evidence="3">ABC transporter substrate-binding protein</fullName>
    </submittedName>
</protein>
<feature type="signal peptide" evidence="1">
    <location>
        <begin position="1"/>
        <end position="28"/>
    </location>
</feature>
<feature type="domain" description="Solute-binding protein family 5" evidence="2">
    <location>
        <begin position="85"/>
        <end position="460"/>
    </location>
</feature>
<dbReference type="PANTHER" id="PTHR30290:SF83">
    <property type="entry name" value="ABC TRANSPORTER SUBSTRATE-BINDING PROTEIN"/>
    <property type="match status" value="1"/>
</dbReference>
<dbReference type="Gene3D" id="3.10.105.10">
    <property type="entry name" value="Dipeptide-binding Protein, Domain 3"/>
    <property type="match status" value="1"/>
</dbReference>
<evidence type="ECO:0000256" key="1">
    <source>
        <dbReference type="SAM" id="SignalP"/>
    </source>
</evidence>
<dbReference type="InterPro" id="IPR030678">
    <property type="entry name" value="Peptide/Ni-bd"/>
</dbReference>
<dbReference type="InterPro" id="IPR000914">
    <property type="entry name" value="SBP_5_dom"/>
</dbReference>
<gene>
    <name evidence="3" type="primary">dppA1</name>
    <name evidence="3" type="ORF">KIMH_11400</name>
</gene>
<dbReference type="Gene3D" id="3.40.190.10">
    <property type="entry name" value="Periplasmic binding protein-like II"/>
    <property type="match status" value="1"/>
</dbReference>